<feature type="transmembrane region" description="Helical" evidence="5">
    <location>
        <begin position="101"/>
        <end position="124"/>
    </location>
</feature>
<dbReference type="EMBL" id="PVWK01000098">
    <property type="protein sequence ID" value="PSB27012.1"/>
    <property type="molecule type" value="Genomic_DNA"/>
</dbReference>
<keyword evidence="8" id="KW-1185">Reference proteome</keyword>
<evidence type="ECO:0000313" key="7">
    <source>
        <dbReference type="EMBL" id="PSB27012.1"/>
    </source>
</evidence>
<feature type="transmembrane region" description="Helical" evidence="5">
    <location>
        <begin position="168"/>
        <end position="192"/>
    </location>
</feature>
<dbReference type="InterPro" id="IPR050367">
    <property type="entry name" value="APC_superfamily"/>
</dbReference>
<organism evidence="7 8">
    <name type="scientific">Stenomitos frigidus ULC18</name>
    <dbReference type="NCBI Taxonomy" id="2107698"/>
    <lineage>
        <taxon>Bacteria</taxon>
        <taxon>Bacillati</taxon>
        <taxon>Cyanobacteriota</taxon>
        <taxon>Cyanophyceae</taxon>
        <taxon>Leptolyngbyales</taxon>
        <taxon>Leptolyngbyaceae</taxon>
        <taxon>Stenomitos</taxon>
    </lineage>
</organism>
<dbReference type="AlphaFoldDB" id="A0A2T1E2N1"/>
<gene>
    <name evidence="7" type="ORF">C7B82_17815</name>
</gene>
<accession>A0A2T1E2N1</accession>
<feature type="transmembrane region" description="Helical" evidence="5">
    <location>
        <begin position="374"/>
        <end position="402"/>
    </location>
</feature>
<evidence type="ECO:0000256" key="1">
    <source>
        <dbReference type="ARBA" id="ARBA00004141"/>
    </source>
</evidence>
<feature type="transmembrane region" description="Helical" evidence="5">
    <location>
        <begin position="144"/>
        <end position="161"/>
    </location>
</feature>
<dbReference type="InterPro" id="IPR004841">
    <property type="entry name" value="AA-permease/SLC12A_dom"/>
</dbReference>
<keyword evidence="4 5" id="KW-0472">Membrane</keyword>
<sequence length="484" mass="52414">MSLLEDAKDLEDPKKVPTLRRDTLRLNHLLVMSIAAIAPTGCIFFNTIPQAGLVGTAIPLCYVIGFGVVLLIALQMSEMAVELPASGSCYLFVTQGLGVRWGFIAGWLGLAFYGLSIPFVLMLISTSLQALLLQGLQLQLDWTVWYFLLTAIIWGICYRGIRFSLQTDIVFLIFEIGVCLILAIAVLMQLGATEQLTLAPFTVSALPQPNNLFLGTILAILGFLGFESVTTLGEEAQKPRQAIPKAMVMALMLVGAFYVLMSYVAVLGYGMGNMAAFAQDAAPFDTIARRFLGNGFALLIDLASIIAGYAATVAITNGAARVIYAISREGLFPGWLGHIHPLYRTPTNAILGLNGLSLPVGLSLGQLWTPIQAIGFFGTLLTIAGLLMYGLVSLACLQYFRVKRPDHWHWLKHGLLPGCSILAIGIILGGTLYPIPPAPHRFAPIVMGIWLLLGVGVLRFLQTHRPEAIRQAGQRFVADETDLG</sequence>
<feature type="transmembrane region" description="Helical" evidence="5">
    <location>
        <begin position="414"/>
        <end position="435"/>
    </location>
</feature>
<feature type="transmembrane region" description="Helical" evidence="5">
    <location>
        <begin position="29"/>
        <end position="48"/>
    </location>
</feature>
<feature type="transmembrane region" description="Helical" evidence="5">
    <location>
        <begin position="246"/>
        <end position="271"/>
    </location>
</feature>
<evidence type="ECO:0000256" key="2">
    <source>
        <dbReference type="ARBA" id="ARBA00022692"/>
    </source>
</evidence>
<keyword evidence="2 5" id="KW-0812">Transmembrane</keyword>
<dbReference type="Proteomes" id="UP000239576">
    <property type="component" value="Unassembled WGS sequence"/>
</dbReference>
<dbReference type="OrthoDB" id="9804700at2"/>
<dbReference type="Pfam" id="PF00324">
    <property type="entry name" value="AA_permease"/>
    <property type="match status" value="1"/>
</dbReference>
<feature type="transmembrane region" description="Helical" evidence="5">
    <location>
        <begin position="212"/>
        <end position="234"/>
    </location>
</feature>
<dbReference type="RefSeq" id="WP_106257631.1">
    <property type="nucleotide sequence ID" value="NZ_CAWNSW010000133.1"/>
</dbReference>
<name>A0A2T1E2N1_9CYAN</name>
<keyword evidence="3 5" id="KW-1133">Transmembrane helix</keyword>
<evidence type="ECO:0000313" key="8">
    <source>
        <dbReference type="Proteomes" id="UP000239576"/>
    </source>
</evidence>
<feature type="domain" description="Amino acid permease/ SLC12A" evidence="6">
    <location>
        <begin position="28"/>
        <end position="402"/>
    </location>
</feature>
<feature type="transmembrane region" description="Helical" evidence="5">
    <location>
        <begin position="54"/>
        <end position="74"/>
    </location>
</feature>
<comment type="caution">
    <text evidence="7">The sequence shown here is derived from an EMBL/GenBank/DDBJ whole genome shotgun (WGS) entry which is preliminary data.</text>
</comment>
<protein>
    <recommendedName>
        <fullName evidence="6">Amino acid permease/ SLC12A domain-containing protein</fullName>
    </recommendedName>
</protein>
<proteinExistence type="predicted"/>
<evidence type="ECO:0000256" key="3">
    <source>
        <dbReference type="ARBA" id="ARBA00022989"/>
    </source>
</evidence>
<reference evidence="7 8" key="2">
    <citation type="submission" date="2018-03" db="EMBL/GenBank/DDBJ databases">
        <title>The ancient ancestry and fast evolution of plastids.</title>
        <authorList>
            <person name="Moore K.R."/>
            <person name="Magnabosco C."/>
            <person name="Momper L."/>
            <person name="Gold D.A."/>
            <person name="Bosak T."/>
            <person name="Fournier G.P."/>
        </authorList>
    </citation>
    <scope>NUCLEOTIDE SEQUENCE [LARGE SCALE GENOMIC DNA]</scope>
    <source>
        <strain evidence="7 8">ULC18</strain>
    </source>
</reference>
<feature type="transmembrane region" description="Helical" evidence="5">
    <location>
        <begin position="349"/>
        <end position="368"/>
    </location>
</feature>
<evidence type="ECO:0000259" key="6">
    <source>
        <dbReference type="Pfam" id="PF00324"/>
    </source>
</evidence>
<reference evidence="8" key="1">
    <citation type="submission" date="2018-02" db="EMBL/GenBank/DDBJ databases">
        <authorList>
            <person name="Moore K."/>
            <person name="Momper L."/>
        </authorList>
    </citation>
    <scope>NUCLEOTIDE SEQUENCE [LARGE SCALE GENOMIC DNA]</scope>
    <source>
        <strain evidence="8">ULC18</strain>
    </source>
</reference>
<evidence type="ECO:0000256" key="5">
    <source>
        <dbReference type="SAM" id="Phobius"/>
    </source>
</evidence>
<comment type="subcellular location">
    <subcellularLocation>
        <location evidence="1">Membrane</location>
        <topology evidence="1">Multi-pass membrane protein</topology>
    </subcellularLocation>
</comment>
<feature type="transmembrane region" description="Helical" evidence="5">
    <location>
        <begin position="291"/>
        <end position="311"/>
    </location>
</feature>
<dbReference type="Gene3D" id="1.20.1740.10">
    <property type="entry name" value="Amino acid/polyamine transporter I"/>
    <property type="match status" value="1"/>
</dbReference>
<dbReference type="GO" id="GO:0055085">
    <property type="term" value="P:transmembrane transport"/>
    <property type="evidence" value="ECO:0007669"/>
    <property type="project" value="InterPro"/>
</dbReference>
<evidence type="ECO:0000256" key="4">
    <source>
        <dbReference type="ARBA" id="ARBA00023136"/>
    </source>
</evidence>
<dbReference type="PIRSF" id="PIRSF006060">
    <property type="entry name" value="AA_transporter"/>
    <property type="match status" value="1"/>
</dbReference>
<dbReference type="GO" id="GO:0016020">
    <property type="term" value="C:membrane"/>
    <property type="evidence" value="ECO:0007669"/>
    <property type="project" value="UniProtKB-SubCell"/>
</dbReference>
<dbReference type="PANTHER" id="PTHR42770">
    <property type="entry name" value="AMINO ACID TRANSPORTER-RELATED"/>
    <property type="match status" value="1"/>
</dbReference>
<feature type="transmembrane region" description="Helical" evidence="5">
    <location>
        <begin position="441"/>
        <end position="461"/>
    </location>
</feature>
<dbReference type="PANTHER" id="PTHR42770:SF16">
    <property type="entry name" value="AMINO ACID PERMEASE"/>
    <property type="match status" value="1"/>
</dbReference>